<dbReference type="eggNOG" id="ENOG50318AI">
    <property type="taxonomic scope" value="Bacteria"/>
</dbReference>
<dbReference type="OrthoDB" id="5464979at2"/>
<dbReference type="KEGG" id="das:Daes_0657"/>
<keyword evidence="2" id="KW-1185">Reference proteome</keyword>
<dbReference type="Proteomes" id="UP000002191">
    <property type="component" value="Chromosome"/>
</dbReference>
<name>E6VZG1_PSEA9</name>
<dbReference type="STRING" id="643562.Daes_0657"/>
<organism evidence="1 2">
    <name type="scientific">Pseudodesulfovibrio aespoeensis (strain ATCC 700646 / DSM 10631 / Aspo-2)</name>
    <name type="common">Desulfovibrio aespoeensis</name>
    <dbReference type="NCBI Taxonomy" id="643562"/>
    <lineage>
        <taxon>Bacteria</taxon>
        <taxon>Pseudomonadati</taxon>
        <taxon>Thermodesulfobacteriota</taxon>
        <taxon>Desulfovibrionia</taxon>
        <taxon>Desulfovibrionales</taxon>
        <taxon>Desulfovibrionaceae</taxon>
    </lineage>
</organism>
<gene>
    <name evidence="1" type="ordered locus">Daes_0657</name>
</gene>
<dbReference type="RefSeq" id="WP_013513607.1">
    <property type="nucleotide sequence ID" value="NC_014844.1"/>
</dbReference>
<accession>E6VZG1</accession>
<evidence type="ECO:0000313" key="1">
    <source>
        <dbReference type="EMBL" id="ADU61675.1"/>
    </source>
</evidence>
<sequence length="149" mass="16401" precursor="true">MTRFKSAAIVFLVLAGAVAVALSIDYTDTYVADRFRKALAAGLYQPGEPFSLDAFLDYYDWDTVCVVAPGSPEPELRNRFGLPYLASEPTEGRWSLIFSRGGRVVAEVDFADEELAPPRGLPDLCPERWAAFVSIEEDASGRRLVVLGH</sequence>
<proteinExistence type="predicted"/>
<protein>
    <submittedName>
        <fullName evidence="1">Uncharacterized protein</fullName>
    </submittedName>
</protein>
<reference evidence="2" key="1">
    <citation type="submission" date="2010-12" db="EMBL/GenBank/DDBJ databases">
        <title>Complete sequence of Desulfovibrio aespoeensis Aspo-2.</title>
        <authorList>
            <consortium name="US DOE Joint Genome Institute"/>
            <person name="Lucas S."/>
            <person name="Copeland A."/>
            <person name="Lapidus A."/>
            <person name="Cheng J.-F."/>
            <person name="Goodwin L."/>
            <person name="Pitluck S."/>
            <person name="Chertkov O."/>
            <person name="Misra M."/>
            <person name="Detter J.C."/>
            <person name="Han C."/>
            <person name="Tapia R."/>
            <person name="Land M."/>
            <person name="Hauser L."/>
            <person name="Kyrpides N."/>
            <person name="Ivanova N."/>
            <person name="Ovchinnikova G."/>
            <person name="Pedersen K."/>
            <person name="Jagevall S."/>
            <person name="Hazen T."/>
            <person name="Woyke T."/>
        </authorList>
    </citation>
    <scope>NUCLEOTIDE SEQUENCE [LARGE SCALE GENOMIC DNA]</scope>
    <source>
        <strain evidence="2">ATCC 700646 / DSM 10631 / Aspo-2</strain>
    </source>
</reference>
<dbReference type="HOGENOM" id="CLU_1737581_0_0_7"/>
<dbReference type="EMBL" id="CP002431">
    <property type="protein sequence ID" value="ADU61675.1"/>
    <property type="molecule type" value="Genomic_DNA"/>
</dbReference>
<evidence type="ECO:0000313" key="2">
    <source>
        <dbReference type="Proteomes" id="UP000002191"/>
    </source>
</evidence>
<dbReference type="AlphaFoldDB" id="E6VZG1"/>
<reference evidence="1 2" key="2">
    <citation type="journal article" date="2014" name="Genome Announc.">
        <title>Complete Genome Sequence of the Subsurface, Mesophilic Sulfate-Reducing Bacterium Desulfovibrio aespoeensis Aspo-2.</title>
        <authorList>
            <person name="Pedersen K."/>
            <person name="Bengtsson A."/>
            <person name="Edlund J."/>
            <person name="Rabe L."/>
            <person name="Hazen T."/>
            <person name="Chakraborty R."/>
            <person name="Goodwin L."/>
            <person name="Shapiro N."/>
        </authorList>
    </citation>
    <scope>NUCLEOTIDE SEQUENCE [LARGE SCALE GENOMIC DNA]</scope>
    <source>
        <strain evidence="2">ATCC 700646 / DSM 10631 / Aspo-2</strain>
    </source>
</reference>